<name>A0A6J7DGM3_9ZZZZ</name>
<dbReference type="Pfam" id="PF20789">
    <property type="entry name" value="4HBT_3C"/>
    <property type="match status" value="1"/>
</dbReference>
<dbReference type="GO" id="GO:0009062">
    <property type="term" value="P:fatty acid catabolic process"/>
    <property type="evidence" value="ECO:0007669"/>
    <property type="project" value="TreeGrafter"/>
</dbReference>
<dbReference type="GO" id="GO:0006637">
    <property type="term" value="P:acyl-CoA metabolic process"/>
    <property type="evidence" value="ECO:0007669"/>
    <property type="project" value="InterPro"/>
</dbReference>
<dbReference type="GO" id="GO:0005782">
    <property type="term" value="C:peroxisomal matrix"/>
    <property type="evidence" value="ECO:0007669"/>
    <property type="project" value="UniProtKB-SubCell"/>
</dbReference>
<dbReference type="Gene3D" id="2.40.160.210">
    <property type="entry name" value="Acyl-CoA thioesterase, double hotdog domain"/>
    <property type="match status" value="1"/>
</dbReference>
<organism evidence="5">
    <name type="scientific">freshwater metagenome</name>
    <dbReference type="NCBI Taxonomy" id="449393"/>
    <lineage>
        <taxon>unclassified sequences</taxon>
        <taxon>metagenomes</taxon>
        <taxon>ecological metagenomes</taxon>
    </lineage>
</organism>
<dbReference type="InterPro" id="IPR049450">
    <property type="entry name" value="ACOT8-like_C"/>
</dbReference>
<protein>
    <submittedName>
        <fullName evidence="5">Unannotated protein</fullName>
    </submittedName>
</protein>
<feature type="domain" description="Acyl-CoA thioesterase-like C-terminal" evidence="4">
    <location>
        <begin position="141"/>
        <end position="285"/>
    </location>
</feature>
<dbReference type="InterPro" id="IPR049449">
    <property type="entry name" value="TesB_ACOT8-like_N"/>
</dbReference>
<accession>A0A6J7DGM3</accession>
<dbReference type="CDD" id="cd03445">
    <property type="entry name" value="Thioesterase_II_repeat2"/>
    <property type="match status" value="1"/>
</dbReference>
<evidence type="ECO:0000256" key="2">
    <source>
        <dbReference type="ARBA" id="ARBA00022801"/>
    </source>
</evidence>
<dbReference type="PANTHER" id="PTHR11066">
    <property type="entry name" value="ACYL-COA THIOESTERASE"/>
    <property type="match status" value="1"/>
</dbReference>
<evidence type="ECO:0000259" key="3">
    <source>
        <dbReference type="Pfam" id="PF13622"/>
    </source>
</evidence>
<dbReference type="SUPFAM" id="SSF54637">
    <property type="entry name" value="Thioesterase/thiol ester dehydrase-isomerase"/>
    <property type="match status" value="2"/>
</dbReference>
<keyword evidence="2" id="KW-0378">Hydrolase</keyword>
<dbReference type="InterPro" id="IPR042171">
    <property type="entry name" value="Acyl-CoA_hotdog"/>
</dbReference>
<evidence type="ECO:0000256" key="1">
    <source>
        <dbReference type="ARBA" id="ARBA00006538"/>
    </source>
</evidence>
<comment type="similarity">
    <text evidence="1">Belongs to the C/M/P thioester hydrolase family.</text>
</comment>
<dbReference type="PANTHER" id="PTHR11066:SF34">
    <property type="entry name" value="ACYL-COENZYME A THIOESTERASE 8"/>
    <property type="match status" value="1"/>
</dbReference>
<gene>
    <name evidence="5" type="ORF">UFOPK3376_00743</name>
</gene>
<dbReference type="InterPro" id="IPR003703">
    <property type="entry name" value="Acyl_CoA_thio"/>
</dbReference>
<dbReference type="InterPro" id="IPR029069">
    <property type="entry name" value="HotDog_dom_sf"/>
</dbReference>
<reference evidence="5" key="1">
    <citation type="submission" date="2020-05" db="EMBL/GenBank/DDBJ databases">
        <authorList>
            <person name="Chiriac C."/>
            <person name="Salcher M."/>
            <person name="Ghai R."/>
            <person name="Kavagutti S V."/>
        </authorList>
    </citation>
    <scope>NUCLEOTIDE SEQUENCE</scope>
</reference>
<evidence type="ECO:0000259" key="4">
    <source>
        <dbReference type="Pfam" id="PF20789"/>
    </source>
</evidence>
<evidence type="ECO:0000313" key="5">
    <source>
        <dbReference type="EMBL" id="CAB4869646.1"/>
    </source>
</evidence>
<dbReference type="EMBL" id="CAFBLP010000013">
    <property type="protein sequence ID" value="CAB4869646.1"/>
    <property type="molecule type" value="Genomic_DNA"/>
</dbReference>
<dbReference type="CDD" id="cd03444">
    <property type="entry name" value="Thioesterase_II_repeat1"/>
    <property type="match status" value="1"/>
</dbReference>
<sequence>MGILGAKVSGESRRTVVGEMDAHELFRLSPHGADTYVGVGPQYPWGGLYGGQIVAQALRAAAATVDPSMTPHSLRAYFIRRGDHDEPVRYEVDRIRNGRSFSTRRVVARQAIGAILNLEASFQLSEPSVDIETVAMPLDLPSPDDLIHDSWSDVFDRCWVPSQYLPADGRTGAGRSAAWLKANGVLGDDPLLHLCTLAFLSDDLPTDAVVRAHPIGAEPEEQRQGALFSASLDHTMWFHRPVKADEWHLHDFTCHSFVGGRGLSIGHVFAADGTHVATIAQEVLMRDKRSQ</sequence>
<dbReference type="AlphaFoldDB" id="A0A6J7DGM3"/>
<feature type="domain" description="Acyl-CoA thioesterase-like N-terminal HotDog" evidence="3">
    <location>
        <begin position="44"/>
        <end position="122"/>
    </location>
</feature>
<dbReference type="GO" id="GO:0047617">
    <property type="term" value="F:fatty acyl-CoA hydrolase activity"/>
    <property type="evidence" value="ECO:0007669"/>
    <property type="project" value="InterPro"/>
</dbReference>
<dbReference type="Pfam" id="PF13622">
    <property type="entry name" value="4HBT_3"/>
    <property type="match status" value="1"/>
</dbReference>
<proteinExistence type="inferred from homology"/>